<reference evidence="2 3" key="1">
    <citation type="submission" date="2020-01" db="EMBL/GenBank/DDBJ databases">
        <authorList>
            <person name="Gulvik C.A."/>
            <person name="Batra D.G."/>
        </authorList>
    </citation>
    <scope>NUCLEOTIDE SEQUENCE [LARGE SCALE GENOMIC DNA]</scope>
    <source>
        <strain evidence="2 3">W9323</strain>
    </source>
</reference>
<dbReference type="InterPro" id="IPR017946">
    <property type="entry name" value="PLC-like_Pdiesterase_TIM-brl"/>
</dbReference>
<keyword evidence="3" id="KW-1185">Reference proteome</keyword>
<dbReference type="EMBL" id="CP048104">
    <property type="protein sequence ID" value="QKG83130.1"/>
    <property type="molecule type" value="Genomic_DNA"/>
</dbReference>
<dbReference type="KEGG" id="kpul:GXN76_00750"/>
<dbReference type="AlphaFoldDB" id="A0A7D4BHS8"/>
<sequence>MGSWIGRWIAAFLIGSGIWAFLVSGDKVDGMAPTPGEIWNIAHRGASGHAPESTLPAFMLADKMGADWIELDVQMTRDGHLVALHDDQVDRTTNGKGPVRNFTLAELKQLDAGTWFGKKYPRRWKPEYQGTSIPTLEEVLTQMGNRVRYCLEIKENSAGPRLEGKLLELLKQHGLWNPAQPGNRVVIQSFDRQTLKRLHHQAPEITLIQLIHFREARSVSPKLLREVQVYAEGIGYHHRQMDRDDVRRAQSHGLRIHPYTVNRKKDMRRLIRWGVDGICTNYPDRLQRVLKESAS</sequence>
<dbReference type="Proteomes" id="UP000503088">
    <property type="component" value="Chromosome"/>
</dbReference>
<dbReference type="GO" id="GO:0006629">
    <property type="term" value="P:lipid metabolic process"/>
    <property type="evidence" value="ECO:0007669"/>
    <property type="project" value="InterPro"/>
</dbReference>
<dbReference type="Gene3D" id="3.20.20.190">
    <property type="entry name" value="Phosphatidylinositol (PI) phosphodiesterase"/>
    <property type="match status" value="1"/>
</dbReference>
<proteinExistence type="predicted"/>
<dbReference type="SUPFAM" id="SSF51695">
    <property type="entry name" value="PLC-like phosphodiesterases"/>
    <property type="match status" value="1"/>
</dbReference>
<evidence type="ECO:0000313" key="3">
    <source>
        <dbReference type="Proteomes" id="UP000503088"/>
    </source>
</evidence>
<evidence type="ECO:0000259" key="1">
    <source>
        <dbReference type="PROSITE" id="PS51704"/>
    </source>
</evidence>
<dbReference type="RefSeq" id="WP_173219287.1">
    <property type="nucleotide sequence ID" value="NZ_CP048104.1"/>
</dbReference>
<accession>A0A7D4BHS8</accession>
<organism evidence="2 3">
    <name type="scientific">Kroppenstedtia pulmonis</name>
    <dbReference type="NCBI Taxonomy" id="1380685"/>
    <lineage>
        <taxon>Bacteria</taxon>
        <taxon>Bacillati</taxon>
        <taxon>Bacillota</taxon>
        <taxon>Bacilli</taxon>
        <taxon>Bacillales</taxon>
        <taxon>Thermoactinomycetaceae</taxon>
        <taxon>Kroppenstedtia</taxon>
    </lineage>
</organism>
<feature type="domain" description="GP-PDE" evidence="1">
    <location>
        <begin position="38"/>
        <end position="290"/>
    </location>
</feature>
<dbReference type="InterPro" id="IPR030395">
    <property type="entry name" value="GP_PDE_dom"/>
</dbReference>
<gene>
    <name evidence="2" type="ORF">GXN76_00750</name>
</gene>
<dbReference type="PROSITE" id="PS51704">
    <property type="entry name" value="GP_PDE"/>
    <property type="match status" value="1"/>
</dbReference>
<dbReference type="PANTHER" id="PTHR46211">
    <property type="entry name" value="GLYCEROPHOSPHORYL DIESTER PHOSPHODIESTERASE"/>
    <property type="match status" value="1"/>
</dbReference>
<protein>
    <submittedName>
        <fullName evidence="2">Glycerophosphodiester phosphodiesterase</fullName>
    </submittedName>
</protein>
<dbReference type="Pfam" id="PF03009">
    <property type="entry name" value="GDPD"/>
    <property type="match status" value="1"/>
</dbReference>
<evidence type="ECO:0000313" key="2">
    <source>
        <dbReference type="EMBL" id="QKG83130.1"/>
    </source>
</evidence>
<name>A0A7D4BHS8_9BACL</name>
<dbReference type="PANTHER" id="PTHR46211:SF7">
    <property type="entry name" value="GLYCEROPHOSPHODIESTER PHOSPHODIESTERASE"/>
    <property type="match status" value="1"/>
</dbReference>
<dbReference type="GO" id="GO:0008081">
    <property type="term" value="F:phosphoric diester hydrolase activity"/>
    <property type="evidence" value="ECO:0007669"/>
    <property type="project" value="InterPro"/>
</dbReference>